<dbReference type="PANTHER" id="PTHR45036">
    <property type="entry name" value="METHYLTRANSFERASE LIKE 7B"/>
    <property type="match status" value="1"/>
</dbReference>
<sequence>MSLYETYVLPRLLDFCCGTEGFQNKRSQIVPLAYGRILEIGIGSGLNFDHYNFQRVEEIIGVDPAVSSVAMARSRASQYNSKISFIESSAESIDLPSSSFDCVVIGYSLCTIPDPLKALAEARRLLKPEGSLLFMEHGLAPEAHIQKWQRRLTPAWKRIGGGCNLDRNIEELIQLSGFKFEQLTKKYIKGPKVATFQYCGKAMKA</sequence>
<dbReference type="CDD" id="cd02440">
    <property type="entry name" value="AdoMet_MTases"/>
    <property type="match status" value="1"/>
</dbReference>
<dbReference type="InterPro" id="IPR013216">
    <property type="entry name" value="Methyltransf_11"/>
</dbReference>
<dbReference type="AlphaFoldDB" id="A0A0R2U7P8"/>
<accession>A0A0R2U7P8</accession>
<dbReference type="Proteomes" id="UP000051027">
    <property type="component" value="Unassembled WGS sequence"/>
</dbReference>
<keyword evidence="2" id="KW-0489">Methyltransferase</keyword>
<feature type="domain" description="Methyltransferase type 11" evidence="1">
    <location>
        <begin position="38"/>
        <end position="134"/>
    </location>
</feature>
<gene>
    <name evidence="2" type="ORF">ABS10_00605</name>
</gene>
<dbReference type="InterPro" id="IPR052356">
    <property type="entry name" value="Thiol_S-MT"/>
</dbReference>
<dbReference type="Pfam" id="PF08241">
    <property type="entry name" value="Methyltransf_11"/>
    <property type="match status" value="1"/>
</dbReference>
<name>A0A0R2U7P8_9GAMM</name>
<evidence type="ECO:0000313" key="2">
    <source>
        <dbReference type="EMBL" id="KRO95559.1"/>
    </source>
</evidence>
<dbReference type="GO" id="GO:0032259">
    <property type="term" value="P:methylation"/>
    <property type="evidence" value="ECO:0007669"/>
    <property type="project" value="UniProtKB-KW"/>
</dbReference>
<evidence type="ECO:0000313" key="3">
    <source>
        <dbReference type="Proteomes" id="UP000051027"/>
    </source>
</evidence>
<organism evidence="2 3">
    <name type="scientific">SAR86 cluster bacterium BACL1 MAG-120820-bin45</name>
    <dbReference type="NCBI Taxonomy" id="1655612"/>
    <lineage>
        <taxon>Bacteria</taxon>
        <taxon>Pseudomonadati</taxon>
        <taxon>Pseudomonadota</taxon>
        <taxon>Gammaproteobacteria</taxon>
        <taxon>SAR86 cluster</taxon>
    </lineage>
</organism>
<reference evidence="2 3" key="1">
    <citation type="submission" date="2015-10" db="EMBL/GenBank/DDBJ databases">
        <title>Metagenome-Assembled Genomes uncover a global brackish microbiome.</title>
        <authorList>
            <person name="Hugerth L.W."/>
            <person name="Larsson J."/>
            <person name="Alneberg J."/>
            <person name="Lindh M.V."/>
            <person name="Legrand C."/>
            <person name="Pinhassi J."/>
            <person name="Andersson A.F."/>
        </authorList>
    </citation>
    <scope>NUCLEOTIDE SEQUENCE [LARGE SCALE GENOMIC DNA]</scope>
    <source>
        <strain evidence="2">BACL1 MAG-120820-bin45</strain>
    </source>
</reference>
<evidence type="ECO:0000259" key="1">
    <source>
        <dbReference type="Pfam" id="PF08241"/>
    </source>
</evidence>
<dbReference type="SUPFAM" id="SSF53335">
    <property type="entry name" value="S-adenosyl-L-methionine-dependent methyltransferases"/>
    <property type="match status" value="1"/>
</dbReference>
<proteinExistence type="predicted"/>
<protein>
    <submittedName>
        <fullName evidence="2">Phospholipid methyltransferase</fullName>
    </submittedName>
</protein>
<dbReference type="PANTHER" id="PTHR45036:SF1">
    <property type="entry name" value="METHYLTRANSFERASE LIKE 7A"/>
    <property type="match status" value="1"/>
</dbReference>
<dbReference type="STRING" id="1655612.ABS10_00605"/>
<keyword evidence="2" id="KW-0808">Transferase</keyword>
<dbReference type="EMBL" id="LICS01000026">
    <property type="protein sequence ID" value="KRO95559.1"/>
    <property type="molecule type" value="Genomic_DNA"/>
</dbReference>
<dbReference type="GO" id="GO:0008757">
    <property type="term" value="F:S-adenosylmethionine-dependent methyltransferase activity"/>
    <property type="evidence" value="ECO:0007669"/>
    <property type="project" value="InterPro"/>
</dbReference>
<dbReference type="InterPro" id="IPR029063">
    <property type="entry name" value="SAM-dependent_MTases_sf"/>
</dbReference>
<comment type="caution">
    <text evidence="2">The sequence shown here is derived from an EMBL/GenBank/DDBJ whole genome shotgun (WGS) entry which is preliminary data.</text>
</comment>
<dbReference type="Gene3D" id="3.40.50.150">
    <property type="entry name" value="Vaccinia Virus protein VP39"/>
    <property type="match status" value="1"/>
</dbReference>